<dbReference type="AlphaFoldDB" id="A0A150GLZ2"/>
<accession>A0A150GLZ2</accession>
<dbReference type="Proteomes" id="UP000075714">
    <property type="component" value="Unassembled WGS sequence"/>
</dbReference>
<evidence type="ECO:0000313" key="2">
    <source>
        <dbReference type="Proteomes" id="UP000075714"/>
    </source>
</evidence>
<proteinExistence type="predicted"/>
<organism evidence="1 2">
    <name type="scientific">Gonium pectorale</name>
    <name type="common">Green alga</name>
    <dbReference type="NCBI Taxonomy" id="33097"/>
    <lineage>
        <taxon>Eukaryota</taxon>
        <taxon>Viridiplantae</taxon>
        <taxon>Chlorophyta</taxon>
        <taxon>core chlorophytes</taxon>
        <taxon>Chlorophyceae</taxon>
        <taxon>CS clade</taxon>
        <taxon>Chlamydomonadales</taxon>
        <taxon>Volvocaceae</taxon>
        <taxon>Gonium</taxon>
    </lineage>
</organism>
<name>A0A150GLZ2_GONPE</name>
<keyword evidence="2" id="KW-1185">Reference proteome</keyword>
<comment type="caution">
    <text evidence="1">The sequence shown here is derived from an EMBL/GenBank/DDBJ whole genome shotgun (WGS) entry which is preliminary data.</text>
</comment>
<dbReference type="EMBL" id="LSYV01000018">
    <property type="protein sequence ID" value="KXZ50340.1"/>
    <property type="molecule type" value="Genomic_DNA"/>
</dbReference>
<sequence length="189" mass="20079">MAGIEFIYKNLEVNKGCQVRPLATAGGQRLTGDADPLPEHVYGITRQMPLLFKAAADTTCQELGWPRKGGKFFRFDLGPVVSNLPPEERAVLQQASAALPQGARDQAPVLTWQVAAKTSGLAKSVVVPEGLTEAAGNLLFVFLRQLAVAPSGRPMLWPAMARVAGEGTAWVPMPARPEAESSSDGSKDG</sequence>
<evidence type="ECO:0000313" key="1">
    <source>
        <dbReference type="EMBL" id="KXZ50340.1"/>
    </source>
</evidence>
<protein>
    <submittedName>
        <fullName evidence="1">Uncharacterized protein</fullName>
    </submittedName>
</protein>
<gene>
    <name evidence="1" type="ORF">GPECTOR_17g981</name>
</gene>
<reference evidence="2" key="1">
    <citation type="journal article" date="2016" name="Nat. Commun.">
        <title>The Gonium pectorale genome demonstrates co-option of cell cycle regulation during the evolution of multicellularity.</title>
        <authorList>
            <person name="Hanschen E.R."/>
            <person name="Marriage T.N."/>
            <person name="Ferris P.J."/>
            <person name="Hamaji T."/>
            <person name="Toyoda A."/>
            <person name="Fujiyama A."/>
            <person name="Neme R."/>
            <person name="Noguchi H."/>
            <person name="Minakuchi Y."/>
            <person name="Suzuki M."/>
            <person name="Kawai-Toyooka H."/>
            <person name="Smith D.R."/>
            <person name="Sparks H."/>
            <person name="Anderson J."/>
            <person name="Bakaric R."/>
            <person name="Luria V."/>
            <person name="Karger A."/>
            <person name="Kirschner M.W."/>
            <person name="Durand P.M."/>
            <person name="Michod R.E."/>
            <person name="Nozaki H."/>
            <person name="Olson B.J."/>
        </authorList>
    </citation>
    <scope>NUCLEOTIDE SEQUENCE [LARGE SCALE GENOMIC DNA]</scope>
    <source>
        <strain evidence="2">NIES-2863</strain>
    </source>
</reference>